<keyword evidence="3" id="KW-1185">Reference proteome</keyword>
<feature type="compositionally biased region" description="Basic and acidic residues" evidence="1">
    <location>
        <begin position="26"/>
        <end position="40"/>
    </location>
</feature>
<name>A0A0U5CIE0_ASPCI</name>
<feature type="compositionally biased region" description="Basic residues" evidence="1">
    <location>
        <begin position="41"/>
        <end position="57"/>
    </location>
</feature>
<evidence type="ECO:0000313" key="3">
    <source>
        <dbReference type="Proteomes" id="UP000054771"/>
    </source>
</evidence>
<dbReference type="Proteomes" id="UP000054771">
    <property type="component" value="Unassembled WGS sequence"/>
</dbReference>
<evidence type="ECO:0000313" key="2">
    <source>
        <dbReference type="EMBL" id="CEL10617.1"/>
    </source>
</evidence>
<sequence>MQDHRPPTLRQRSRKEGKHGTARAPQRTDKAQTDQLDLPRKQPRKDCRRARKHRPQKKAQDPDGHGFPYNVRHQPGEELEGDATGDHEGYGEFVVDAVCWVYEEEAAESYAGPEAGADVADLRRVAVAVRY</sequence>
<dbReference type="AlphaFoldDB" id="A0A0U5CIE0"/>
<reference evidence="3" key="1">
    <citation type="journal article" date="2016" name="Genome Announc.">
        <title>Draft genome sequences of fungus Aspergillus calidoustus.</title>
        <authorList>
            <person name="Horn F."/>
            <person name="Linde J."/>
            <person name="Mattern D.J."/>
            <person name="Walther G."/>
            <person name="Guthke R."/>
            <person name="Scherlach K."/>
            <person name="Martin K."/>
            <person name="Brakhage A.A."/>
            <person name="Petzke L."/>
            <person name="Valiante V."/>
        </authorList>
    </citation>
    <scope>NUCLEOTIDE SEQUENCE [LARGE SCALE GENOMIC DNA]</scope>
    <source>
        <strain evidence="3">SF006504</strain>
    </source>
</reference>
<dbReference type="EMBL" id="CDMC01000019">
    <property type="protein sequence ID" value="CEL10617.1"/>
    <property type="molecule type" value="Genomic_DNA"/>
</dbReference>
<evidence type="ECO:0000256" key="1">
    <source>
        <dbReference type="SAM" id="MobiDB-lite"/>
    </source>
</evidence>
<feature type="compositionally biased region" description="Basic residues" evidence="1">
    <location>
        <begin position="11"/>
        <end position="21"/>
    </location>
</feature>
<feature type="region of interest" description="Disordered" evidence="1">
    <location>
        <begin position="1"/>
        <end position="88"/>
    </location>
</feature>
<accession>A0A0U5CIE0</accession>
<proteinExistence type="predicted"/>
<protein>
    <submittedName>
        <fullName evidence="2">Uncharacterized protein</fullName>
    </submittedName>
</protein>
<organism evidence="2 3">
    <name type="scientific">Aspergillus calidoustus</name>
    <dbReference type="NCBI Taxonomy" id="454130"/>
    <lineage>
        <taxon>Eukaryota</taxon>
        <taxon>Fungi</taxon>
        <taxon>Dikarya</taxon>
        <taxon>Ascomycota</taxon>
        <taxon>Pezizomycotina</taxon>
        <taxon>Eurotiomycetes</taxon>
        <taxon>Eurotiomycetidae</taxon>
        <taxon>Eurotiales</taxon>
        <taxon>Aspergillaceae</taxon>
        <taxon>Aspergillus</taxon>
        <taxon>Aspergillus subgen. Nidulantes</taxon>
    </lineage>
</organism>
<gene>
    <name evidence="2" type="ORF">ASPCAL13734</name>
</gene>